<evidence type="ECO:0000313" key="1">
    <source>
        <dbReference type="EMBL" id="KAF2161738.1"/>
    </source>
</evidence>
<evidence type="ECO:0000313" key="2">
    <source>
        <dbReference type="Proteomes" id="UP000799537"/>
    </source>
</evidence>
<dbReference type="RefSeq" id="XP_033662627.1">
    <property type="nucleotide sequence ID" value="XM_033808731.1"/>
</dbReference>
<organism evidence="1 2">
    <name type="scientific">Zasmidium cellare ATCC 36951</name>
    <dbReference type="NCBI Taxonomy" id="1080233"/>
    <lineage>
        <taxon>Eukaryota</taxon>
        <taxon>Fungi</taxon>
        <taxon>Dikarya</taxon>
        <taxon>Ascomycota</taxon>
        <taxon>Pezizomycotina</taxon>
        <taxon>Dothideomycetes</taxon>
        <taxon>Dothideomycetidae</taxon>
        <taxon>Mycosphaerellales</taxon>
        <taxon>Mycosphaerellaceae</taxon>
        <taxon>Zasmidium</taxon>
    </lineage>
</organism>
<sequence length="191" mass="21939">MPTKDHPIDSPTQLQRLADEDPSLEHNLNIILFAPLAHSEVLQQCRDHNSRYAKDSEGRRCGLTDYEYLNIDTLAKAWRDNWKTLPVTSISRVTFDLTLPTPDEGVEQVRWEHGSRTGVKIHPPEREMTSLVNTLVLEMHMRSRGRVKMEVVSRGEGVQARMGMITSYIEALETQGRSSTERSLRERSRRS</sequence>
<accession>A0A6A6C662</accession>
<proteinExistence type="predicted"/>
<dbReference type="EMBL" id="ML993617">
    <property type="protein sequence ID" value="KAF2161738.1"/>
    <property type="molecule type" value="Genomic_DNA"/>
</dbReference>
<protein>
    <submittedName>
        <fullName evidence="1">Uncharacterized protein</fullName>
    </submittedName>
</protein>
<dbReference type="Proteomes" id="UP000799537">
    <property type="component" value="Unassembled WGS sequence"/>
</dbReference>
<gene>
    <name evidence="1" type="ORF">M409DRAFT_27795</name>
</gene>
<name>A0A6A6C662_ZASCE</name>
<reference evidence="1" key="1">
    <citation type="journal article" date="2020" name="Stud. Mycol.">
        <title>101 Dothideomycetes genomes: a test case for predicting lifestyles and emergence of pathogens.</title>
        <authorList>
            <person name="Haridas S."/>
            <person name="Albert R."/>
            <person name="Binder M."/>
            <person name="Bloem J."/>
            <person name="Labutti K."/>
            <person name="Salamov A."/>
            <person name="Andreopoulos B."/>
            <person name="Baker S."/>
            <person name="Barry K."/>
            <person name="Bills G."/>
            <person name="Bluhm B."/>
            <person name="Cannon C."/>
            <person name="Castanera R."/>
            <person name="Culley D."/>
            <person name="Daum C."/>
            <person name="Ezra D."/>
            <person name="Gonzalez J."/>
            <person name="Henrissat B."/>
            <person name="Kuo A."/>
            <person name="Liang C."/>
            <person name="Lipzen A."/>
            <person name="Lutzoni F."/>
            <person name="Magnuson J."/>
            <person name="Mondo S."/>
            <person name="Nolan M."/>
            <person name="Ohm R."/>
            <person name="Pangilinan J."/>
            <person name="Park H.-J."/>
            <person name="Ramirez L."/>
            <person name="Alfaro M."/>
            <person name="Sun H."/>
            <person name="Tritt A."/>
            <person name="Yoshinaga Y."/>
            <person name="Zwiers L.-H."/>
            <person name="Turgeon B."/>
            <person name="Goodwin S."/>
            <person name="Spatafora J."/>
            <person name="Crous P."/>
            <person name="Grigoriev I."/>
        </authorList>
    </citation>
    <scope>NUCLEOTIDE SEQUENCE</scope>
    <source>
        <strain evidence="1">ATCC 36951</strain>
    </source>
</reference>
<dbReference type="GeneID" id="54562003"/>
<dbReference type="OrthoDB" id="4473671at2759"/>
<dbReference type="AlphaFoldDB" id="A0A6A6C662"/>
<keyword evidence="2" id="KW-1185">Reference proteome</keyword>